<reference evidence="2" key="1">
    <citation type="submission" date="2025-08" db="UniProtKB">
        <authorList>
            <consortium name="Ensembl"/>
        </authorList>
    </citation>
    <scope>IDENTIFICATION</scope>
</reference>
<dbReference type="GeneTree" id="ENSGT00910000147900"/>
<evidence type="ECO:0008006" key="4">
    <source>
        <dbReference type="Google" id="ProtNLM"/>
    </source>
</evidence>
<reference evidence="2" key="2">
    <citation type="submission" date="2025-09" db="UniProtKB">
        <authorList>
            <consortium name="Ensembl"/>
        </authorList>
    </citation>
    <scope>IDENTIFICATION</scope>
</reference>
<accession>A0A2K6ADE5</accession>
<protein>
    <recommendedName>
        <fullName evidence="4">Secreted protein</fullName>
    </recommendedName>
</protein>
<feature type="signal peptide" evidence="1">
    <location>
        <begin position="1"/>
        <end position="20"/>
    </location>
</feature>
<keyword evidence="3" id="KW-1185">Reference proteome</keyword>
<evidence type="ECO:0000313" key="3">
    <source>
        <dbReference type="Proteomes" id="UP000233140"/>
    </source>
</evidence>
<dbReference type="Proteomes" id="UP000233140">
    <property type="component" value="Unassembled WGS sequence"/>
</dbReference>
<name>A0A2K6ADE5_MANLE</name>
<keyword evidence="1" id="KW-0732">Signal</keyword>
<organism evidence="2 3">
    <name type="scientific">Mandrillus leucophaeus</name>
    <name type="common">Drill</name>
    <name type="synonym">Papio leucophaeus</name>
    <dbReference type="NCBI Taxonomy" id="9568"/>
    <lineage>
        <taxon>Eukaryota</taxon>
        <taxon>Metazoa</taxon>
        <taxon>Chordata</taxon>
        <taxon>Craniata</taxon>
        <taxon>Vertebrata</taxon>
        <taxon>Euteleostomi</taxon>
        <taxon>Mammalia</taxon>
        <taxon>Eutheria</taxon>
        <taxon>Euarchontoglires</taxon>
        <taxon>Primates</taxon>
        <taxon>Haplorrhini</taxon>
        <taxon>Catarrhini</taxon>
        <taxon>Cercopithecidae</taxon>
        <taxon>Cercopithecinae</taxon>
        <taxon>Mandrillus</taxon>
    </lineage>
</organism>
<feature type="chain" id="PRO_5014361459" description="Secreted protein" evidence="1">
    <location>
        <begin position="21"/>
        <end position="171"/>
    </location>
</feature>
<dbReference type="AlphaFoldDB" id="A0A2K6ADE5"/>
<dbReference type="OMA" id="SYCTGPT"/>
<sequence length="171" mass="18634">MCPLCFSSLLSLTAQLTALSAPTKHFPEEVAEKLPWGECPGILKVDARLAGCSVTRPLHSVWIPCLLLQRESASAQATSLNSQKSASGVLANKEASKRAHFSFFLRKSYCTGPTPTPTPSQGSLPVQIEWQRSQKGAHSPLGPERLSPHFVHCKKKKEKSCVNNTHCGRET</sequence>
<evidence type="ECO:0000256" key="1">
    <source>
        <dbReference type="SAM" id="SignalP"/>
    </source>
</evidence>
<evidence type="ECO:0000313" key="2">
    <source>
        <dbReference type="Ensembl" id="ENSMLEP00000038082.1"/>
    </source>
</evidence>
<proteinExistence type="predicted"/>
<dbReference type="Ensembl" id="ENSMLET00000061691.1">
    <property type="protein sequence ID" value="ENSMLEP00000038082.1"/>
    <property type="gene ID" value="ENSMLEG00000043115.1"/>
</dbReference>